<evidence type="ECO:0000259" key="1">
    <source>
        <dbReference type="Pfam" id="PF04296"/>
    </source>
</evidence>
<dbReference type="Pfam" id="PF04296">
    <property type="entry name" value="YlxR"/>
    <property type="match status" value="1"/>
</dbReference>
<evidence type="ECO:0000313" key="2">
    <source>
        <dbReference type="EMBL" id="NHF62898.1"/>
    </source>
</evidence>
<protein>
    <submittedName>
        <fullName evidence="2">DUF448 domain-containing protein</fullName>
    </submittedName>
</protein>
<feature type="domain" description="YlxR" evidence="1">
    <location>
        <begin position="5"/>
        <end position="69"/>
    </location>
</feature>
<dbReference type="Proteomes" id="UP000818266">
    <property type="component" value="Unassembled WGS sequence"/>
</dbReference>
<comment type="caution">
    <text evidence="2">The sequence shown here is derived from an EMBL/GenBank/DDBJ whole genome shotgun (WGS) entry which is preliminary data.</text>
</comment>
<dbReference type="RefSeq" id="WP_152583397.1">
    <property type="nucleotide sequence ID" value="NZ_JAVJPO010000004.1"/>
</dbReference>
<dbReference type="PANTHER" id="PTHR34215">
    <property type="entry name" value="BLL0784 PROTEIN"/>
    <property type="match status" value="1"/>
</dbReference>
<dbReference type="InterPro" id="IPR037465">
    <property type="entry name" value="YlxR"/>
</dbReference>
<dbReference type="AlphaFoldDB" id="A0A9E5MIK3"/>
<keyword evidence="3" id="KW-1185">Reference proteome</keyword>
<dbReference type="SUPFAM" id="SSF64376">
    <property type="entry name" value="YlxR-like"/>
    <property type="match status" value="1"/>
</dbReference>
<proteinExistence type="predicted"/>
<accession>A0A9E5MIK3</accession>
<sequence>MEPVRTCIGCRQRASRSSLLRVVAREGRVEADALARLPGRGAWVHATLDCVEAASQRRAWARALRVTGPLDADHVRHTIGATGSTREQADRPMDN</sequence>
<evidence type="ECO:0000313" key="3">
    <source>
        <dbReference type="Proteomes" id="UP000818266"/>
    </source>
</evidence>
<dbReference type="InterPro" id="IPR007393">
    <property type="entry name" value="YlxR_dom"/>
</dbReference>
<name>A0A9E5MIK3_9MICO</name>
<dbReference type="Gene3D" id="3.30.1230.10">
    <property type="entry name" value="YlxR-like"/>
    <property type="match status" value="1"/>
</dbReference>
<organism evidence="2 3">
    <name type="scientific">Microcella pacifica</name>
    <dbReference type="NCBI Taxonomy" id="2591847"/>
    <lineage>
        <taxon>Bacteria</taxon>
        <taxon>Bacillati</taxon>
        <taxon>Actinomycetota</taxon>
        <taxon>Actinomycetes</taxon>
        <taxon>Micrococcales</taxon>
        <taxon>Microbacteriaceae</taxon>
        <taxon>Microcella</taxon>
    </lineage>
</organism>
<reference evidence="2 3" key="1">
    <citation type="submission" date="2020-03" db="EMBL/GenBank/DDBJ databases">
        <title>Chryseoglobus sp. isolated from a deep-sea seamount.</title>
        <authorList>
            <person name="Zhang D.-C."/>
        </authorList>
    </citation>
    <scope>NUCLEOTIDE SEQUENCE [LARGE SCALE GENOMIC DNA]</scope>
    <source>
        <strain evidence="2 3">KN1116</strain>
    </source>
</reference>
<dbReference type="PANTHER" id="PTHR34215:SF1">
    <property type="entry name" value="YLXR DOMAIN-CONTAINING PROTEIN"/>
    <property type="match status" value="1"/>
</dbReference>
<gene>
    <name evidence="2" type="ORF">FK219_006555</name>
</gene>
<dbReference type="OrthoDB" id="5244965at2"/>
<dbReference type="InterPro" id="IPR035931">
    <property type="entry name" value="YlxR-like_sf"/>
</dbReference>
<dbReference type="EMBL" id="VIKT02000009">
    <property type="protein sequence ID" value="NHF62898.1"/>
    <property type="molecule type" value="Genomic_DNA"/>
</dbReference>